<dbReference type="InterPro" id="IPR023631">
    <property type="entry name" value="Amidase_dom"/>
</dbReference>
<organism evidence="6 7">
    <name type="scientific">Nocardia stercoris</name>
    <dbReference type="NCBI Taxonomy" id="2483361"/>
    <lineage>
        <taxon>Bacteria</taxon>
        <taxon>Bacillati</taxon>
        <taxon>Actinomycetota</taxon>
        <taxon>Actinomycetes</taxon>
        <taxon>Mycobacteriales</taxon>
        <taxon>Nocardiaceae</taxon>
        <taxon>Nocardia</taxon>
    </lineage>
</organism>
<dbReference type="PANTHER" id="PTHR11895">
    <property type="entry name" value="TRANSAMIDASE"/>
    <property type="match status" value="1"/>
</dbReference>
<accession>A0A3M2L2R0</accession>
<dbReference type="SUPFAM" id="SSF75304">
    <property type="entry name" value="Amidase signature (AS) enzymes"/>
    <property type="match status" value="1"/>
</dbReference>
<protein>
    <recommendedName>
        <fullName evidence="3">amidase</fullName>
        <ecNumber evidence="3">3.5.1.4</ecNumber>
    </recommendedName>
</protein>
<dbReference type="PIRSF" id="PIRSF001221">
    <property type="entry name" value="Amidase_fungi"/>
    <property type="match status" value="1"/>
</dbReference>
<keyword evidence="6" id="KW-0378">Hydrolase</keyword>
<feature type="domain" description="Amidase" evidence="5">
    <location>
        <begin position="37"/>
        <end position="452"/>
    </location>
</feature>
<reference evidence="6 7" key="1">
    <citation type="submission" date="2018-10" db="EMBL/GenBank/DDBJ databases">
        <title>Isolation from cow dung.</title>
        <authorList>
            <person name="Ling L."/>
        </authorList>
    </citation>
    <scope>NUCLEOTIDE SEQUENCE [LARGE SCALE GENOMIC DNA]</scope>
    <source>
        <strain evidence="6 7">NEAU-LL90</strain>
    </source>
</reference>
<feature type="region of interest" description="Disordered" evidence="4">
    <location>
        <begin position="466"/>
        <end position="488"/>
    </location>
</feature>
<dbReference type="PANTHER" id="PTHR11895:SF7">
    <property type="entry name" value="GLUTAMYL-TRNA(GLN) AMIDOTRANSFERASE SUBUNIT A, MITOCHONDRIAL"/>
    <property type="match status" value="1"/>
</dbReference>
<dbReference type="EC" id="3.5.1.4" evidence="3"/>
<dbReference type="InterPro" id="IPR036928">
    <property type="entry name" value="AS_sf"/>
</dbReference>
<evidence type="ECO:0000256" key="3">
    <source>
        <dbReference type="ARBA" id="ARBA00012922"/>
    </source>
</evidence>
<dbReference type="EMBL" id="RFFH01000007">
    <property type="protein sequence ID" value="RMI31256.1"/>
    <property type="molecule type" value="Genomic_DNA"/>
</dbReference>
<comment type="similarity">
    <text evidence="2">Belongs to the amidase family.</text>
</comment>
<dbReference type="GO" id="GO:0004040">
    <property type="term" value="F:amidase activity"/>
    <property type="evidence" value="ECO:0007669"/>
    <property type="project" value="UniProtKB-EC"/>
</dbReference>
<keyword evidence="7" id="KW-1185">Reference proteome</keyword>
<evidence type="ECO:0000313" key="7">
    <source>
        <dbReference type="Proteomes" id="UP000279275"/>
    </source>
</evidence>
<sequence length="488" mass="50281">MRRTGGIVNASRDSALWTRDAVSLAALIAEGTVTASEVVEAHLDRIERVDPEIGALTTVFTETARAAAAAADRGRPAGPLHGVPVTVKNNLDVAGSPTTWGVAALGQAVATADAPAVAALRRAGAIVIGRTNMPDFATRWHTDNDAAGPTVNPWYPTRSPGGSSGGDAAAVAVGMTPLGLGTDFGGSLRVPAAFCGVASLGTTPGRVAVASSLPGPAPAPTNQLFAAPGPLARTVRDLTTAYEVLCDSADRRDPAWIPARDTADTVRPAVAVALGADIDPQVRAALLRCADALDRAGYPVAELDPPQLGEVAADYGRLVSTEVVVQRRDAMRQVGSAGLNTFVDAAIELFPPLDLAGYMSALGERRTRRAAWSEFLAEYPIVLGPVSDELPWPVGYDLGGIAQVATMYAAHRLTIAANYLGLPAVTVPAGISAEGLPIGVQLITAPFAERRALTAAARIEAACPMPTPISPAADPARRTRAEPTSSSR</sequence>
<dbReference type="Pfam" id="PF01425">
    <property type="entry name" value="Amidase"/>
    <property type="match status" value="1"/>
</dbReference>
<evidence type="ECO:0000259" key="5">
    <source>
        <dbReference type="Pfam" id="PF01425"/>
    </source>
</evidence>
<gene>
    <name evidence="6" type="ORF">EBN03_17945</name>
</gene>
<dbReference type="PROSITE" id="PS00571">
    <property type="entry name" value="AMIDASES"/>
    <property type="match status" value="1"/>
</dbReference>
<evidence type="ECO:0000313" key="6">
    <source>
        <dbReference type="EMBL" id="RMI31256.1"/>
    </source>
</evidence>
<dbReference type="Proteomes" id="UP000279275">
    <property type="component" value="Unassembled WGS sequence"/>
</dbReference>
<dbReference type="AlphaFoldDB" id="A0A3M2L2R0"/>
<dbReference type="InterPro" id="IPR000120">
    <property type="entry name" value="Amidase"/>
</dbReference>
<comment type="caution">
    <text evidence="6">The sequence shown here is derived from an EMBL/GenBank/DDBJ whole genome shotgun (WGS) entry which is preliminary data.</text>
</comment>
<name>A0A3M2L2R0_9NOCA</name>
<evidence type="ECO:0000256" key="2">
    <source>
        <dbReference type="ARBA" id="ARBA00009199"/>
    </source>
</evidence>
<comment type="catalytic activity">
    <reaction evidence="1">
        <text>a monocarboxylic acid amide + H2O = a monocarboxylate + NH4(+)</text>
        <dbReference type="Rhea" id="RHEA:12020"/>
        <dbReference type="ChEBI" id="CHEBI:15377"/>
        <dbReference type="ChEBI" id="CHEBI:28938"/>
        <dbReference type="ChEBI" id="CHEBI:35757"/>
        <dbReference type="ChEBI" id="CHEBI:83628"/>
        <dbReference type="EC" id="3.5.1.4"/>
    </reaction>
</comment>
<dbReference type="Gene3D" id="3.90.1300.10">
    <property type="entry name" value="Amidase signature (AS) domain"/>
    <property type="match status" value="1"/>
</dbReference>
<proteinExistence type="inferred from homology"/>
<evidence type="ECO:0000256" key="4">
    <source>
        <dbReference type="SAM" id="MobiDB-lite"/>
    </source>
</evidence>
<evidence type="ECO:0000256" key="1">
    <source>
        <dbReference type="ARBA" id="ARBA00001311"/>
    </source>
</evidence>
<dbReference type="InterPro" id="IPR020556">
    <property type="entry name" value="Amidase_CS"/>
</dbReference>